<dbReference type="GeneID" id="126911990"/>
<gene>
    <name evidence="2" type="primary">LOC126911990</name>
</gene>
<name>A0A9R0E2D4_SPOFR</name>
<reference evidence="2" key="1">
    <citation type="submission" date="2025-08" db="UniProtKB">
        <authorList>
            <consortium name="RefSeq"/>
        </authorList>
    </citation>
    <scope>IDENTIFICATION</scope>
    <source>
        <tissue evidence="2">Whole larval tissue</tissue>
    </source>
</reference>
<evidence type="ECO:0000313" key="2">
    <source>
        <dbReference type="RefSeq" id="XP_050557936.1"/>
    </source>
</evidence>
<dbReference type="AlphaFoldDB" id="A0A9R0E2D4"/>
<organism evidence="1 2">
    <name type="scientific">Spodoptera frugiperda</name>
    <name type="common">Fall armyworm</name>
    <dbReference type="NCBI Taxonomy" id="7108"/>
    <lineage>
        <taxon>Eukaryota</taxon>
        <taxon>Metazoa</taxon>
        <taxon>Ecdysozoa</taxon>
        <taxon>Arthropoda</taxon>
        <taxon>Hexapoda</taxon>
        <taxon>Insecta</taxon>
        <taxon>Pterygota</taxon>
        <taxon>Neoptera</taxon>
        <taxon>Endopterygota</taxon>
        <taxon>Lepidoptera</taxon>
        <taxon>Glossata</taxon>
        <taxon>Ditrysia</taxon>
        <taxon>Noctuoidea</taxon>
        <taxon>Noctuidae</taxon>
        <taxon>Amphipyrinae</taxon>
        <taxon>Spodoptera</taxon>
    </lineage>
</organism>
<proteinExistence type="predicted"/>
<dbReference type="InterPro" id="IPR011992">
    <property type="entry name" value="EF-hand-dom_pair"/>
</dbReference>
<dbReference type="SUPFAM" id="SSF47473">
    <property type="entry name" value="EF-hand"/>
    <property type="match status" value="1"/>
</dbReference>
<keyword evidence="1" id="KW-1185">Reference proteome</keyword>
<dbReference type="Proteomes" id="UP000829999">
    <property type="component" value="Chromosome 21"/>
</dbReference>
<dbReference type="OrthoDB" id="7492502at2759"/>
<evidence type="ECO:0000313" key="1">
    <source>
        <dbReference type="Proteomes" id="UP000829999"/>
    </source>
</evidence>
<accession>A0A9R0E2D4</accession>
<protein>
    <submittedName>
        <fullName evidence="2">Uncharacterized protein LOC126911990</fullName>
    </submittedName>
</protein>
<dbReference type="RefSeq" id="XP_050557936.1">
    <property type="nucleotide sequence ID" value="XM_050701979.1"/>
</dbReference>
<sequence length="105" mass="11939">MEAAFDKLQKQGKNDVDNLVKWLKDMKLIDKTKEQEERLRAFFNDVPDKTNVPLDKFKEIVQKACDEFKKNFDGLAKQLAESGPNLLLTLTGATSKKLKGLLGKK</sequence>